<dbReference type="Gene3D" id="3.40.720.10">
    <property type="entry name" value="Alkaline Phosphatase, subunit A"/>
    <property type="match status" value="1"/>
</dbReference>
<dbReference type="AlphaFoldDB" id="A0A9Q1HHH8"/>
<keyword evidence="6" id="KW-0732">Signal</keyword>
<dbReference type="GO" id="GO:0046872">
    <property type="term" value="F:metal ion binding"/>
    <property type="evidence" value="ECO:0007669"/>
    <property type="project" value="UniProtKB-KW"/>
</dbReference>
<keyword evidence="9" id="KW-1185">Reference proteome</keyword>
<dbReference type="Gene3D" id="3.30.1120.10">
    <property type="match status" value="1"/>
</dbReference>
<comment type="caution">
    <text evidence="8">The sequence shown here is derived from an EMBL/GenBank/DDBJ whole genome shotgun (WGS) entry which is preliminary data.</text>
</comment>
<sequence>MFALTLLYFTLWLQVICEVGCRDPLDQPNIVLIVADDMGYGDLSSFGHPTQEPGAIDRMVVEGMKFTQWYSPESMCSPSRGAMLTGRLPVRVGLYGPTERVFLPDMMAGLPKDEITIAEALKGVGYATGMTGKWHLGINEFQASDGNHLPSHHGFDDVGIITPWTHHATCDEKKQIVPFPNRNMCYLYYNTAIIQQPVSHHNLTKAMLLDAKAFIYNHEYQPFFYLFSFLQLHDSLFAAPEFQGSSVRGNYGDSLNEVSWVVGEILETLKSLKLERNTLVLFISDHGSHVEICSDGGKNSPFRGGKETTWEGGFRVPAIAWWPGVIQAGVVSQDIISSMDIFSTFLELAGAISPDDRVIDGISFKPHLLSSGKVPHTRVTIHYYCADRLMAMRYKAYKAHFFSKPNFSPDRYSALCREGWPEIRSYSCYSCYNSCIRSHELSPLLYNVEKDPEELHQLSSKKHNKILMEIWQAKEQHLNSLVKGRPLFTSDGSVSLIPCCNPPYCYCNYFPKYSLNQYTE</sequence>
<dbReference type="PANTHER" id="PTHR42693:SF15">
    <property type="entry name" value="ARYLSULFATASE"/>
    <property type="match status" value="1"/>
</dbReference>
<accession>A0A9Q1HHH8</accession>
<dbReference type="InterPro" id="IPR000917">
    <property type="entry name" value="Sulfatase_N"/>
</dbReference>
<proteinExistence type="inferred from homology"/>
<dbReference type="InterPro" id="IPR050738">
    <property type="entry name" value="Sulfatase"/>
</dbReference>
<gene>
    <name evidence="8" type="ORF">HOLleu_08019</name>
</gene>
<evidence type="ECO:0000256" key="2">
    <source>
        <dbReference type="ARBA" id="ARBA00008779"/>
    </source>
</evidence>
<organism evidence="8 9">
    <name type="scientific">Holothuria leucospilota</name>
    <name type="common">Black long sea cucumber</name>
    <name type="synonym">Mertensiothuria leucospilota</name>
    <dbReference type="NCBI Taxonomy" id="206669"/>
    <lineage>
        <taxon>Eukaryota</taxon>
        <taxon>Metazoa</taxon>
        <taxon>Echinodermata</taxon>
        <taxon>Eleutherozoa</taxon>
        <taxon>Echinozoa</taxon>
        <taxon>Holothuroidea</taxon>
        <taxon>Aspidochirotacea</taxon>
        <taxon>Aspidochirotida</taxon>
        <taxon>Holothuriidae</taxon>
        <taxon>Holothuria</taxon>
    </lineage>
</organism>
<evidence type="ECO:0000256" key="4">
    <source>
        <dbReference type="ARBA" id="ARBA00022801"/>
    </source>
</evidence>
<dbReference type="PANTHER" id="PTHR42693">
    <property type="entry name" value="ARYLSULFATASE FAMILY MEMBER"/>
    <property type="match status" value="1"/>
</dbReference>
<dbReference type="InterPro" id="IPR017850">
    <property type="entry name" value="Alkaline_phosphatase_core_sf"/>
</dbReference>
<dbReference type="SUPFAM" id="SSF53649">
    <property type="entry name" value="Alkaline phosphatase-like"/>
    <property type="match status" value="1"/>
</dbReference>
<reference evidence="8" key="1">
    <citation type="submission" date="2021-10" db="EMBL/GenBank/DDBJ databases">
        <title>Tropical sea cucumber genome reveals ecological adaptation and Cuvierian tubules defense mechanism.</title>
        <authorList>
            <person name="Chen T."/>
        </authorList>
    </citation>
    <scope>NUCLEOTIDE SEQUENCE</scope>
    <source>
        <strain evidence="8">Nanhai2018</strain>
        <tissue evidence="8">Muscle</tissue>
    </source>
</reference>
<dbReference type="EMBL" id="JAIZAY010000003">
    <property type="protein sequence ID" value="KAJ8045088.1"/>
    <property type="molecule type" value="Genomic_DNA"/>
</dbReference>
<evidence type="ECO:0000313" key="8">
    <source>
        <dbReference type="EMBL" id="KAJ8045088.1"/>
    </source>
</evidence>
<keyword evidence="5" id="KW-0106">Calcium</keyword>
<evidence type="ECO:0000259" key="7">
    <source>
        <dbReference type="Pfam" id="PF00884"/>
    </source>
</evidence>
<comment type="cofactor">
    <cofactor evidence="1">
        <name>Ca(2+)</name>
        <dbReference type="ChEBI" id="CHEBI:29108"/>
    </cofactor>
</comment>
<dbReference type="InterPro" id="IPR024607">
    <property type="entry name" value="Sulfatase_CS"/>
</dbReference>
<dbReference type="FunFam" id="3.40.720.10:FF:000004">
    <property type="entry name" value="Arylsulfatase E"/>
    <property type="match status" value="1"/>
</dbReference>
<feature type="domain" description="Sulfatase N-terminal" evidence="7">
    <location>
        <begin position="28"/>
        <end position="351"/>
    </location>
</feature>
<keyword evidence="3" id="KW-0479">Metal-binding</keyword>
<protein>
    <submittedName>
        <fullName evidence="8">Arylsulfatase</fullName>
    </submittedName>
</protein>
<feature type="chain" id="PRO_5040261688" evidence="6">
    <location>
        <begin position="22"/>
        <end position="520"/>
    </location>
</feature>
<evidence type="ECO:0000256" key="6">
    <source>
        <dbReference type="SAM" id="SignalP"/>
    </source>
</evidence>
<evidence type="ECO:0000256" key="1">
    <source>
        <dbReference type="ARBA" id="ARBA00001913"/>
    </source>
</evidence>
<dbReference type="OrthoDB" id="103349at2759"/>
<dbReference type="PROSITE" id="PS00523">
    <property type="entry name" value="SULFATASE_1"/>
    <property type="match status" value="1"/>
</dbReference>
<evidence type="ECO:0000256" key="5">
    <source>
        <dbReference type="ARBA" id="ARBA00022837"/>
    </source>
</evidence>
<keyword evidence="4" id="KW-0378">Hydrolase</keyword>
<dbReference type="GO" id="GO:0004065">
    <property type="term" value="F:arylsulfatase activity"/>
    <property type="evidence" value="ECO:0007669"/>
    <property type="project" value="TreeGrafter"/>
</dbReference>
<evidence type="ECO:0000313" key="9">
    <source>
        <dbReference type="Proteomes" id="UP001152320"/>
    </source>
</evidence>
<dbReference type="Proteomes" id="UP001152320">
    <property type="component" value="Chromosome 3"/>
</dbReference>
<name>A0A9Q1HHH8_HOLLE</name>
<evidence type="ECO:0000256" key="3">
    <source>
        <dbReference type="ARBA" id="ARBA00022723"/>
    </source>
</evidence>
<dbReference type="Pfam" id="PF14707">
    <property type="entry name" value="Sulfatase_C"/>
    <property type="match status" value="1"/>
</dbReference>
<feature type="signal peptide" evidence="6">
    <location>
        <begin position="1"/>
        <end position="21"/>
    </location>
</feature>
<comment type="similarity">
    <text evidence="2">Belongs to the sulfatase family.</text>
</comment>
<dbReference type="Pfam" id="PF00884">
    <property type="entry name" value="Sulfatase"/>
    <property type="match status" value="1"/>
</dbReference>